<dbReference type="Pfam" id="PF14759">
    <property type="entry name" value="Reductase_C"/>
    <property type="match status" value="1"/>
</dbReference>
<comment type="caution">
    <text evidence="7">The sequence shown here is derived from an EMBL/GenBank/DDBJ whole genome shotgun (WGS) entry which is preliminary data.</text>
</comment>
<comment type="cofactor">
    <cofactor evidence="1">
        <name>FAD</name>
        <dbReference type="ChEBI" id="CHEBI:57692"/>
    </cofactor>
</comment>
<evidence type="ECO:0000313" key="7">
    <source>
        <dbReference type="EMBL" id="PYB72277.1"/>
    </source>
</evidence>
<dbReference type="Proteomes" id="UP000247536">
    <property type="component" value="Unassembled WGS sequence"/>
</dbReference>
<protein>
    <submittedName>
        <fullName evidence="7">Pyridine nucleotide-disulfide oxidoreductase</fullName>
    </submittedName>
</protein>
<dbReference type="InterPro" id="IPR050446">
    <property type="entry name" value="FAD-oxidoreductase/Apoptosis"/>
</dbReference>
<proteinExistence type="predicted"/>
<accession>A0ABX5NPU8</accession>
<evidence type="ECO:0000313" key="8">
    <source>
        <dbReference type="Proteomes" id="UP000247536"/>
    </source>
</evidence>
<dbReference type="InterPro" id="IPR028202">
    <property type="entry name" value="Reductase_C"/>
</dbReference>
<dbReference type="SUPFAM" id="SSF55424">
    <property type="entry name" value="FAD/NAD-linked reductases, dimerisation (C-terminal) domain"/>
    <property type="match status" value="1"/>
</dbReference>
<evidence type="ECO:0000256" key="1">
    <source>
        <dbReference type="ARBA" id="ARBA00001974"/>
    </source>
</evidence>
<gene>
    <name evidence="7" type="ORF">DMY87_14050</name>
</gene>
<dbReference type="SUPFAM" id="SSF51905">
    <property type="entry name" value="FAD/NAD(P)-binding domain"/>
    <property type="match status" value="2"/>
</dbReference>
<dbReference type="Gene3D" id="3.30.390.30">
    <property type="match status" value="1"/>
</dbReference>
<dbReference type="InterPro" id="IPR023753">
    <property type="entry name" value="FAD/NAD-binding_dom"/>
</dbReference>
<dbReference type="Pfam" id="PF07992">
    <property type="entry name" value="Pyr_redox_2"/>
    <property type="match status" value="1"/>
</dbReference>
<dbReference type="EMBL" id="QJRY01000005">
    <property type="protein sequence ID" value="PYB72277.1"/>
    <property type="molecule type" value="Genomic_DNA"/>
</dbReference>
<keyword evidence="2" id="KW-0285">Flavoprotein</keyword>
<dbReference type="InterPro" id="IPR016156">
    <property type="entry name" value="FAD/NAD-linked_Rdtase_dimer_sf"/>
</dbReference>
<keyword evidence="8" id="KW-1185">Reference proteome</keyword>
<dbReference type="InterPro" id="IPR036188">
    <property type="entry name" value="FAD/NAD-bd_sf"/>
</dbReference>
<feature type="domain" description="Reductase C-terminal" evidence="6">
    <location>
        <begin position="325"/>
        <end position="404"/>
    </location>
</feature>
<evidence type="ECO:0000256" key="3">
    <source>
        <dbReference type="ARBA" id="ARBA00022827"/>
    </source>
</evidence>
<sequence length="415" mass="44294">MTLESNKGVVIVGTGQGGFQLAASLRQEGYEGAITMIGDEPGLPYQRPPLSKAYLKEGRAEAIQLRPESFYERNAIRLIAPERAISIDRQARAVETLTGRPIGYDHLVLATGARNAVPPIPGLDARNVHGLRSAADADTLRAGLAIKRRIIVIGGGFIGLEFAAVTVASGHHVTVVEAAPRLMARAVSPAMSEHFRLFHAALGTRLVLGTGVTEVLRGTDGLAMGVRLSDGKTLDGDMILLAAGVRPNVELAEAAGLAVANGIIVDNGLVTEDPSISAFGDCAAFPDPVGGELIRLESVQAATDQARTIARRLIGKFSGYDAVPWFWSDQSDWKLQIAGLGTGADEDVAIEYPKDRKLVFRFKMGQLLAVETINAAGEHMAARQLLRRAERVTRAALEKRRFDIGGLAKAVKDQN</sequence>
<dbReference type="PRINTS" id="PR00368">
    <property type="entry name" value="FADPNR"/>
</dbReference>
<evidence type="ECO:0000256" key="4">
    <source>
        <dbReference type="ARBA" id="ARBA00023002"/>
    </source>
</evidence>
<keyword evidence="3" id="KW-0274">FAD</keyword>
<dbReference type="PRINTS" id="PR00411">
    <property type="entry name" value="PNDRDTASEI"/>
</dbReference>
<evidence type="ECO:0000256" key="2">
    <source>
        <dbReference type="ARBA" id="ARBA00022630"/>
    </source>
</evidence>
<dbReference type="RefSeq" id="WP_110792282.1">
    <property type="nucleotide sequence ID" value="NZ_QJRY01000005.1"/>
</dbReference>
<organism evidence="7 8">
    <name type="scientific">Rhizobium wuzhouense</name>
    <dbReference type="NCBI Taxonomy" id="1986026"/>
    <lineage>
        <taxon>Bacteria</taxon>
        <taxon>Pseudomonadati</taxon>
        <taxon>Pseudomonadota</taxon>
        <taxon>Alphaproteobacteria</taxon>
        <taxon>Hyphomicrobiales</taxon>
        <taxon>Rhizobiaceae</taxon>
        <taxon>Rhizobium/Agrobacterium group</taxon>
        <taxon>Rhizobium</taxon>
    </lineage>
</organism>
<feature type="domain" description="FAD/NAD(P)-binding" evidence="5">
    <location>
        <begin position="9"/>
        <end position="306"/>
    </location>
</feature>
<evidence type="ECO:0000259" key="6">
    <source>
        <dbReference type="Pfam" id="PF14759"/>
    </source>
</evidence>
<dbReference type="PANTHER" id="PTHR43557:SF2">
    <property type="entry name" value="RIESKE DOMAIN-CONTAINING PROTEIN-RELATED"/>
    <property type="match status" value="1"/>
</dbReference>
<dbReference type="PANTHER" id="PTHR43557">
    <property type="entry name" value="APOPTOSIS-INDUCING FACTOR 1"/>
    <property type="match status" value="1"/>
</dbReference>
<name>A0ABX5NPU8_9HYPH</name>
<keyword evidence="4" id="KW-0560">Oxidoreductase</keyword>
<evidence type="ECO:0000259" key="5">
    <source>
        <dbReference type="Pfam" id="PF07992"/>
    </source>
</evidence>
<reference evidence="7 8" key="1">
    <citation type="submission" date="2018-06" db="EMBL/GenBank/DDBJ databases">
        <title>Rhizobium wuzhouense sp. nov., isolated from roots of Oryza officinalis.</title>
        <authorList>
            <person name="Yuan T."/>
        </authorList>
    </citation>
    <scope>NUCLEOTIDE SEQUENCE [LARGE SCALE GENOMIC DNA]</scope>
    <source>
        <strain evidence="7 8">W44</strain>
    </source>
</reference>
<dbReference type="Gene3D" id="3.50.50.60">
    <property type="entry name" value="FAD/NAD(P)-binding domain"/>
    <property type="match status" value="2"/>
</dbReference>